<dbReference type="InterPro" id="IPR048502">
    <property type="entry name" value="NamZ_N"/>
</dbReference>
<dbReference type="EMBL" id="CP036289">
    <property type="protein sequence ID" value="QDU75617.1"/>
    <property type="molecule type" value="Genomic_DNA"/>
</dbReference>
<protein>
    <submittedName>
        <fullName evidence="5">Esterase EstB</fullName>
        <ecNumber evidence="5">3.1.1.-</ecNumber>
    </submittedName>
</protein>
<dbReference type="KEGG" id="bvo:Pan97_26510"/>
<dbReference type="AlphaFoldDB" id="A0A518C8R4"/>
<dbReference type="PANTHER" id="PTHR42915:SF1">
    <property type="entry name" value="PEPTIDOGLYCAN BETA-N-ACETYLMURAMIDASE NAMZ"/>
    <property type="match status" value="1"/>
</dbReference>
<evidence type="ECO:0000259" key="2">
    <source>
        <dbReference type="Pfam" id="PF00144"/>
    </source>
</evidence>
<dbReference type="OrthoDB" id="9801061at2"/>
<evidence type="ECO:0000259" key="4">
    <source>
        <dbReference type="Pfam" id="PF20732"/>
    </source>
</evidence>
<evidence type="ECO:0000313" key="5">
    <source>
        <dbReference type="EMBL" id="QDU75617.1"/>
    </source>
</evidence>
<dbReference type="GO" id="GO:0033922">
    <property type="term" value="F:peptidoglycan beta-N-acetylmuramidase activity"/>
    <property type="evidence" value="ECO:0007669"/>
    <property type="project" value="InterPro"/>
</dbReference>
<feature type="signal peptide" evidence="1">
    <location>
        <begin position="1"/>
        <end position="23"/>
    </location>
</feature>
<dbReference type="Proteomes" id="UP000318626">
    <property type="component" value="Chromosome"/>
</dbReference>
<dbReference type="SUPFAM" id="SSF56601">
    <property type="entry name" value="beta-lactamase/transpeptidase-like"/>
    <property type="match status" value="1"/>
</dbReference>
<sequence length="766" mass="83361" precursor="true">MSLRCLATLLLLCSLQANNPLSAATPQMAGFSEKVTTEIDQAINTALSEKRMPGCVVVIARSGEVLYKKAHGSRRIAPSVEPMTVDTVFDMASLTKPIVTATSIMQLVEAGKVDLHAPVVTYLPEFRGHGKETITIKQLLIHTSGLTPDNALSDYENGWPAAYEKICNLKLLSDPGQKFRYSDVGFILLGEVVARVSKMPLDKYATENIFKPLGMNQSGFNPSKELAQRAVTTTKVDGKWLQGTVHDPRARYCGGVAGHAGLFSTADDLLLYAQAMLESRKPGLKHLLDPQTLTMMTQAYDAAGNLRGLGWDKQSGYSSNRGKSMSSSAYGHGGFTGTALWIDPELDLVVLFLSNRVHPNEKGSVNALAGSIGTIAADACRAAENTSASTPTKLGVDDLCDAQFDLLKGKKVGLIANHTSRNKAGKPTHLLLAESPAVNLVALFSPEHGFAGRFDQSHIGDTVDPETGITIKSLYDETRKPTPQQLEEVDILVFDIQDIGCRFYTYISTMGLAMEAAAEQGIPFVVLDRPNPLGGVAIEGPLLDKTERSFVAFHPIPVRHGMTIGELAKMMNEERGWKTDLTVVPLGGWKRDQLLFDTGLPWRNTSPNMRNLAQAMIYPGVGLLETTNVSVGRGTDTPFEVLGAPWIDGPSLATRINSYNVSGVKVIGVEFIPDSSKYEGEPCGGVNFIITDWKTFRPLDLGWATASSIRALYPNDWETDRLPVLLGNESVKQKILQAQSPQDISAAYQDSIYEFAKRREPFLIYP</sequence>
<dbReference type="InterPro" id="IPR008302">
    <property type="entry name" value="NamZ"/>
</dbReference>
<feature type="chain" id="PRO_5021715007" evidence="1">
    <location>
        <begin position="24"/>
        <end position="766"/>
    </location>
</feature>
<dbReference type="Gene3D" id="3.40.50.12170">
    <property type="entry name" value="Uncharacterised protein PF07075, DUF1343"/>
    <property type="match status" value="1"/>
</dbReference>
<evidence type="ECO:0000256" key="1">
    <source>
        <dbReference type="SAM" id="SignalP"/>
    </source>
</evidence>
<dbReference type="InterPro" id="IPR012338">
    <property type="entry name" value="Beta-lactam/transpept-like"/>
</dbReference>
<dbReference type="PANTHER" id="PTHR42915">
    <property type="entry name" value="HYPOTHETICAL 460 KDA PROTEIN IN FEUA-SIGW INTERGENIC REGION [PRECURSOR]"/>
    <property type="match status" value="1"/>
</dbReference>
<dbReference type="Gene3D" id="3.90.1150.140">
    <property type="match status" value="1"/>
</dbReference>
<evidence type="ECO:0000259" key="3">
    <source>
        <dbReference type="Pfam" id="PF07075"/>
    </source>
</evidence>
<keyword evidence="5" id="KW-0378">Hydrolase</keyword>
<dbReference type="Pfam" id="PF07075">
    <property type="entry name" value="NamZ_N"/>
    <property type="match status" value="1"/>
</dbReference>
<name>A0A518C8R4_9BACT</name>
<dbReference type="Pfam" id="PF00144">
    <property type="entry name" value="Beta-lactamase"/>
    <property type="match status" value="1"/>
</dbReference>
<dbReference type="EC" id="3.1.1.-" evidence="5"/>
<dbReference type="Pfam" id="PF20732">
    <property type="entry name" value="NamZ_C"/>
    <property type="match status" value="1"/>
</dbReference>
<keyword evidence="1" id="KW-0732">Signal</keyword>
<dbReference type="InterPro" id="IPR001466">
    <property type="entry name" value="Beta-lactam-related"/>
</dbReference>
<feature type="domain" description="Beta-lactamase-related" evidence="2">
    <location>
        <begin position="40"/>
        <end position="367"/>
    </location>
</feature>
<dbReference type="Gene3D" id="3.40.710.10">
    <property type="entry name" value="DD-peptidase/beta-lactamase superfamily"/>
    <property type="match status" value="1"/>
</dbReference>
<organism evidence="5 6">
    <name type="scientific">Bremerella volcania</name>
    <dbReference type="NCBI Taxonomy" id="2527984"/>
    <lineage>
        <taxon>Bacteria</taxon>
        <taxon>Pseudomonadati</taxon>
        <taxon>Planctomycetota</taxon>
        <taxon>Planctomycetia</taxon>
        <taxon>Pirellulales</taxon>
        <taxon>Pirellulaceae</taxon>
        <taxon>Bremerella</taxon>
    </lineage>
</organism>
<dbReference type="RefSeq" id="WP_144973127.1">
    <property type="nucleotide sequence ID" value="NZ_CP036289.1"/>
</dbReference>
<keyword evidence="6" id="KW-1185">Reference proteome</keyword>
<feature type="domain" description="Peptidoglycan beta-N-acetylmuramidase NamZ N-terminal" evidence="3">
    <location>
        <begin position="412"/>
        <end position="612"/>
    </location>
</feature>
<gene>
    <name evidence="5" type="primary">estB_2</name>
    <name evidence="5" type="ORF">Pan97_26510</name>
</gene>
<dbReference type="InterPro" id="IPR048503">
    <property type="entry name" value="NamZ_C"/>
</dbReference>
<reference evidence="6" key="1">
    <citation type="submission" date="2019-02" db="EMBL/GenBank/DDBJ databases">
        <title>Deep-cultivation of Planctomycetes and their phenomic and genomic characterization uncovers novel biology.</title>
        <authorList>
            <person name="Wiegand S."/>
            <person name="Jogler M."/>
            <person name="Boedeker C."/>
            <person name="Pinto D."/>
            <person name="Vollmers J."/>
            <person name="Rivas-Marin E."/>
            <person name="Kohn T."/>
            <person name="Peeters S.H."/>
            <person name="Heuer A."/>
            <person name="Rast P."/>
            <person name="Oberbeckmann S."/>
            <person name="Bunk B."/>
            <person name="Jeske O."/>
            <person name="Meyerdierks A."/>
            <person name="Storesund J.E."/>
            <person name="Kallscheuer N."/>
            <person name="Luecker S."/>
            <person name="Lage O.M."/>
            <person name="Pohl T."/>
            <person name="Merkel B.J."/>
            <person name="Hornburger P."/>
            <person name="Mueller R.-W."/>
            <person name="Bruemmer F."/>
            <person name="Labrenz M."/>
            <person name="Spormann A.M."/>
            <person name="Op den Camp H."/>
            <person name="Overmann J."/>
            <person name="Amann R."/>
            <person name="Jetten M.S.M."/>
            <person name="Mascher T."/>
            <person name="Medema M.H."/>
            <person name="Devos D.P."/>
            <person name="Kaster A.-K."/>
            <person name="Ovreas L."/>
            <person name="Rohde M."/>
            <person name="Galperin M.Y."/>
            <person name="Jogler C."/>
        </authorList>
    </citation>
    <scope>NUCLEOTIDE SEQUENCE [LARGE SCALE GENOMIC DNA]</scope>
    <source>
        <strain evidence="6">Pan97</strain>
    </source>
</reference>
<feature type="domain" description="Peptidoglycan beta-N-acetylmuramidase NamZ C-terminal" evidence="4">
    <location>
        <begin position="616"/>
        <end position="765"/>
    </location>
</feature>
<evidence type="ECO:0000313" key="6">
    <source>
        <dbReference type="Proteomes" id="UP000318626"/>
    </source>
</evidence>
<proteinExistence type="predicted"/>
<accession>A0A518C8R4</accession>